<keyword evidence="1" id="KW-1133">Transmembrane helix</keyword>
<keyword evidence="3" id="KW-1185">Reference proteome</keyword>
<sequence>MEPSPLEKLLAIEKKFETQSAFIDRGIEGTRDFSPGSPAFQHALESNDLLYSWPLLKRKRALTAALIVTAGFIGLILLVAGVLLCIGGVQGLVKAIAAVEIVFFVFHKFRYWRLNAQPDQYEPDGHDGWLHFCRFIRIVEASDKSMLDINSYISVWFRGAPIESIKSENVMDLLTYGFYYKRREQLEAEGQGDVAQKMLDELERVYNFKFEKGFNPNARFLEHLREPLRSVYRPLLFYTLTEFSEVLAHSILIYMGFVKLRFGGYSCFTFAGDRMLANRMSQSRTIFKGGPRRRLSVMGNALPEPSPIVFLHGVGLGILPYLDFVCSLVCTGHPVIVVEYRHVAMRLSWRIPKCSQVGDTVVSILREIGLDRATFVAHSYGTFALSRILKTNPDMVQSASFIDPVCIGMFLPKLLDTFVYKRASWESMVQFARDFLRISVSRELGITASMCRGFEWSELNLWPEDMKGTPTLVVFSGHDTLVPSPEAKHFLGLLAPDTRVLYHPGLSHGEFLGLPDWKLEIIGEVLTLAYADCKMSSEEADAERVARKTSLAVSVEEMVHMRSRIMNKIGQGLEKGVAKTLSLPWKQWDDALGDVKTEDKARILQDLLR</sequence>
<dbReference type="InterPro" id="IPR029058">
    <property type="entry name" value="AB_hydrolase_fold"/>
</dbReference>
<dbReference type="Gene3D" id="3.40.50.1820">
    <property type="entry name" value="alpha/beta hydrolase"/>
    <property type="match status" value="1"/>
</dbReference>
<evidence type="ECO:0000313" key="3">
    <source>
        <dbReference type="Proteomes" id="UP000708148"/>
    </source>
</evidence>
<gene>
    <name evidence="2" type="ORF">OSTQU699_LOCUS2593</name>
</gene>
<dbReference type="PANTHER" id="PTHR37471">
    <property type="entry name" value="UNNAMED PRODUCT"/>
    <property type="match status" value="1"/>
</dbReference>
<evidence type="ECO:0000256" key="1">
    <source>
        <dbReference type="SAM" id="Phobius"/>
    </source>
</evidence>
<protein>
    <recommendedName>
        <fullName evidence="4">AB hydrolase-1 domain-containing protein</fullName>
    </recommendedName>
</protein>
<organism evidence="2 3">
    <name type="scientific">Ostreobium quekettii</name>
    <dbReference type="NCBI Taxonomy" id="121088"/>
    <lineage>
        <taxon>Eukaryota</taxon>
        <taxon>Viridiplantae</taxon>
        <taxon>Chlorophyta</taxon>
        <taxon>core chlorophytes</taxon>
        <taxon>Ulvophyceae</taxon>
        <taxon>TCBD clade</taxon>
        <taxon>Bryopsidales</taxon>
        <taxon>Ostreobineae</taxon>
        <taxon>Ostreobiaceae</taxon>
        <taxon>Ostreobium</taxon>
    </lineage>
</organism>
<keyword evidence="1" id="KW-0812">Transmembrane</keyword>
<evidence type="ECO:0008006" key="4">
    <source>
        <dbReference type="Google" id="ProtNLM"/>
    </source>
</evidence>
<accession>A0A8S1ITA7</accession>
<dbReference type="OrthoDB" id="2017000at2759"/>
<evidence type="ECO:0000313" key="2">
    <source>
        <dbReference type="EMBL" id="CAD7697232.1"/>
    </source>
</evidence>
<dbReference type="SUPFAM" id="SSF53474">
    <property type="entry name" value="alpha/beta-Hydrolases"/>
    <property type="match status" value="1"/>
</dbReference>
<feature type="transmembrane region" description="Helical" evidence="1">
    <location>
        <begin position="89"/>
        <end position="106"/>
    </location>
</feature>
<dbReference type="Proteomes" id="UP000708148">
    <property type="component" value="Unassembled WGS sequence"/>
</dbReference>
<proteinExistence type="predicted"/>
<keyword evidence="1" id="KW-0472">Membrane</keyword>
<feature type="transmembrane region" description="Helical" evidence="1">
    <location>
        <begin position="61"/>
        <end position="83"/>
    </location>
</feature>
<dbReference type="PANTHER" id="PTHR37471:SF1">
    <property type="entry name" value="AB HYDROLASE-1 DOMAIN-CONTAINING PROTEIN"/>
    <property type="match status" value="1"/>
</dbReference>
<reference evidence="2" key="1">
    <citation type="submission" date="2020-12" db="EMBL/GenBank/DDBJ databases">
        <authorList>
            <person name="Iha C."/>
        </authorList>
    </citation>
    <scope>NUCLEOTIDE SEQUENCE</scope>
</reference>
<comment type="caution">
    <text evidence="2">The sequence shown here is derived from an EMBL/GenBank/DDBJ whole genome shotgun (WGS) entry which is preliminary data.</text>
</comment>
<dbReference type="AlphaFoldDB" id="A0A8S1ITA7"/>
<feature type="transmembrane region" description="Helical" evidence="1">
    <location>
        <begin position="235"/>
        <end position="257"/>
    </location>
</feature>
<dbReference type="EMBL" id="CAJHUC010000630">
    <property type="protein sequence ID" value="CAD7697232.1"/>
    <property type="molecule type" value="Genomic_DNA"/>
</dbReference>
<name>A0A8S1ITA7_9CHLO</name>